<evidence type="ECO:0000256" key="10">
    <source>
        <dbReference type="ARBA" id="ARBA00022840"/>
    </source>
</evidence>
<dbReference type="PANTHER" id="PTHR45569:SF1">
    <property type="entry name" value="SENSOR PROTEIN KDPD"/>
    <property type="match status" value="1"/>
</dbReference>
<dbReference type="Pfam" id="PF02518">
    <property type="entry name" value="HATPase_c"/>
    <property type="match status" value="1"/>
</dbReference>
<dbReference type="Gene3D" id="3.40.50.300">
    <property type="entry name" value="P-loop containing nucleotide triphosphate hydrolases"/>
    <property type="match status" value="1"/>
</dbReference>
<evidence type="ECO:0000256" key="5">
    <source>
        <dbReference type="ARBA" id="ARBA00022553"/>
    </source>
</evidence>
<keyword evidence="6" id="KW-0808">Transferase</keyword>
<dbReference type="InterPro" id="IPR003852">
    <property type="entry name" value="Sig_transdc_His_kinase_KdpD_N"/>
</dbReference>
<keyword evidence="7 14" id="KW-0812">Transmembrane</keyword>
<proteinExistence type="predicted"/>
<dbReference type="InterPro" id="IPR003661">
    <property type="entry name" value="HisK_dim/P_dom"/>
</dbReference>
<dbReference type="InterPro" id="IPR014729">
    <property type="entry name" value="Rossmann-like_a/b/a_fold"/>
</dbReference>
<dbReference type="InterPro" id="IPR025201">
    <property type="entry name" value="KdpD_TM"/>
</dbReference>
<feature type="transmembrane region" description="Helical" evidence="14">
    <location>
        <begin position="410"/>
        <end position="439"/>
    </location>
</feature>
<evidence type="ECO:0000256" key="14">
    <source>
        <dbReference type="SAM" id="Phobius"/>
    </source>
</evidence>
<dbReference type="CDD" id="cd00075">
    <property type="entry name" value="HATPase"/>
    <property type="match status" value="1"/>
</dbReference>
<dbReference type="SUPFAM" id="SSF47384">
    <property type="entry name" value="Homodimeric domain of signal transducing histidine kinase"/>
    <property type="match status" value="1"/>
</dbReference>
<evidence type="ECO:0000256" key="7">
    <source>
        <dbReference type="ARBA" id="ARBA00022692"/>
    </source>
</evidence>
<evidence type="ECO:0000256" key="8">
    <source>
        <dbReference type="ARBA" id="ARBA00022741"/>
    </source>
</evidence>
<dbReference type="FunFam" id="3.40.50.300:FF:000483">
    <property type="entry name" value="Sensor histidine kinase KdpD"/>
    <property type="match status" value="1"/>
</dbReference>
<dbReference type="GO" id="GO:0005524">
    <property type="term" value="F:ATP binding"/>
    <property type="evidence" value="ECO:0007669"/>
    <property type="project" value="UniProtKB-KW"/>
</dbReference>
<gene>
    <name evidence="16" type="ORF">PO878_00295</name>
</gene>
<dbReference type="EMBL" id="CP116942">
    <property type="protein sequence ID" value="WCO67161.1"/>
    <property type="molecule type" value="Genomic_DNA"/>
</dbReference>
<keyword evidence="9 16" id="KW-0418">Kinase</keyword>
<dbReference type="PANTHER" id="PTHR45569">
    <property type="entry name" value="SENSOR PROTEIN KDPD"/>
    <property type="match status" value="1"/>
</dbReference>
<organism evidence="16 17">
    <name type="scientific">Iamia majanohamensis</name>
    <dbReference type="NCBI Taxonomy" id="467976"/>
    <lineage>
        <taxon>Bacteria</taxon>
        <taxon>Bacillati</taxon>
        <taxon>Actinomycetota</taxon>
        <taxon>Acidimicrobiia</taxon>
        <taxon>Acidimicrobiales</taxon>
        <taxon>Iamiaceae</taxon>
        <taxon>Iamia</taxon>
    </lineage>
</organism>
<evidence type="ECO:0000256" key="12">
    <source>
        <dbReference type="ARBA" id="ARBA00023012"/>
    </source>
</evidence>
<dbReference type="InterPro" id="IPR038318">
    <property type="entry name" value="KdpD_sf"/>
</dbReference>
<dbReference type="SUPFAM" id="SSF52402">
    <property type="entry name" value="Adenine nucleotide alpha hydrolases-like"/>
    <property type="match status" value="1"/>
</dbReference>
<evidence type="ECO:0000256" key="3">
    <source>
        <dbReference type="ARBA" id="ARBA00004236"/>
    </source>
</evidence>
<dbReference type="CDD" id="cd00082">
    <property type="entry name" value="HisKA"/>
    <property type="match status" value="1"/>
</dbReference>
<feature type="transmembrane region" description="Helical" evidence="14">
    <location>
        <begin position="459"/>
        <end position="480"/>
    </location>
</feature>
<comment type="catalytic activity">
    <reaction evidence="1">
        <text>ATP + protein L-histidine = ADP + protein N-phospho-L-histidine.</text>
        <dbReference type="EC" id="2.7.13.3"/>
    </reaction>
</comment>
<evidence type="ECO:0000256" key="4">
    <source>
        <dbReference type="ARBA" id="ARBA00012438"/>
    </source>
</evidence>
<evidence type="ECO:0000256" key="6">
    <source>
        <dbReference type="ARBA" id="ARBA00022679"/>
    </source>
</evidence>
<keyword evidence="10" id="KW-0067">ATP-binding</keyword>
<dbReference type="InterPro" id="IPR027417">
    <property type="entry name" value="P-loop_NTPase"/>
</dbReference>
<dbReference type="KEGG" id="ima:PO878_00295"/>
<dbReference type="Gene3D" id="3.30.565.10">
    <property type="entry name" value="Histidine kinase-like ATPase, C-terminal domain"/>
    <property type="match status" value="1"/>
</dbReference>
<evidence type="ECO:0000313" key="16">
    <source>
        <dbReference type="EMBL" id="WCO67161.1"/>
    </source>
</evidence>
<dbReference type="SMART" id="SM00388">
    <property type="entry name" value="HisKA"/>
    <property type="match status" value="1"/>
</dbReference>
<dbReference type="RefSeq" id="WP_272736683.1">
    <property type="nucleotide sequence ID" value="NZ_CP116942.1"/>
</dbReference>
<evidence type="ECO:0000256" key="13">
    <source>
        <dbReference type="ARBA" id="ARBA00023136"/>
    </source>
</evidence>
<dbReference type="Proteomes" id="UP001216390">
    <property type="component" value="Chromosome"/>
</dbReference>
<dbReference type="AlphaFoldDB" id="A0AAF0BRR3"/>
<sequence>MSRGRLRIYLGAAPGVGKTHAMLGEGARRAARGTDVVVGYVETHGRPQTEAQLEGLEVVPRRRLTHRGTAFEEMDLDAVLQRAPDVALVDEYAHTDVPGSRHAKRWEDVEELLDAGIDVISTLNIQHLESLNDVVESITGIQQRETIPDDVVRAADQVELVDMTPEAIRRRMAHGNIYAPEKVDAALANYFRPGNLGALRELALLWVADRVDEGLQRYRSQHDIGRPWETRERIVVALTGAPSGEQLIRRAARIAERSRGELLGVHIRASDGRTDAPPELLERHRELLGDLGGEYHELVADDVVEALVRFAHDENATQVVLGASHRSRWAEITRGSVVNRTVRRSGDIDIHVISTGERAEEPRPAVPRRLLTGLPPRRRAAGWAIAVLGPALLTLVLANSRGALDQGSLFLLYQVVVLVAATVGGALPAAAAAVLASAALNWYFTPPFYTWTIDQADDVLALAIFVVVGVLYGLLATAFARRTLVARRSRFEAEALARVAAGLASESDPLPAVLDRIRTTLRLDGISVHTDPDGPAVASAGTEPPASGADVEVLAFDGGVVRIAGALDGDDRSMVRAFTSHLAGAVERRALQGEADRVETLAAADALRTAILRAVSHDLRTPLASVKASVSSLRQRDVDWSEPEREDFLATIEEEADRLDAVIGNLLDASRLEAGAIEPATQHVAVEDVVAGALRSISGLDAHPLDIDVSPEIPLVRADPGLLERALANVVANAVAASPPGVAVRVAASSLGDEVQLRVIDRGPGVAEADRERMFQPFQRPGDAPAGSGVGLGLAVARGIVDAMGGRVAVEDTPGGGLTMVIGLVAAPDADVRPGGG</sequence>
<keyword evidence="11 14" id="KW-1133">Transmembrane helix</keyword>
<protein>
    <recommendedName>
        <fullName evidence="4">histidine kinase</fullName>
        <ecNumber evidence="4">2.7.13.3</ecNumber>
    </recommendedName>
</protein>
<dbReference type="InterPro" id="IPR036097">
    <property type="entry name" value="HisK_dim/P_sf"/>
</dbReference>
<dbReference type="SUPFAM" id="SSF55874">
    <property type="entry name" value="ATPase domain of HSP90 chaperone/DNA topoisomerase II/histidine kinase"/>
    <property type="match status" value="1"/>
</dbReference>
<evidence type="ECO:0000256" key="1">
    <source>
        <dbReference type="ARBA" id="ARBA00000085"/>
    </source>
</evidence>
<dbReference type="PRINTS" id="PR00344">
    <property type="entry name" value="BCTRLSENSOR"/>
</dbReference>
<dbReference type="GO" id="GO:0005886">
    <property type="term" value="C:plasma membrane"/>
    <property type="evidence" value="ECO:0007669"/>
    <property type="project" value="UniProtKB-SubCell"/>
</dbReference>
<keyword evidence="13 14" id="KW-0472">Membrane</keyword>
<keyword evidence="8" id="KW-0547">Nucleotide-binding</keyword>
<evidence type="ECO:0000313" key="17">
    <source>
        <dbReference type="Proteomes" id="UP001216390"/>
    </source>
</evidence>
<dbReference type="GO" id="GO:0005737">
    <property type="term" value="C:cytoplasm"/>
    <property type="evidence" value="ECO:0007669"/>
    <property type="project" value="UniProtKB-ARBA"/>
</dbReference>
<dbReference type="FunFam" id="3.40.50.620:FF:000112">
    <property type="entry name" value="Sensor histidine kinase KdpD"/>
    <property type="match status" value="1"/>
</dbReference>
<dbReference type="InterPro" id="IPR005467">
    <property type="entry name" value="His_kinase_dom"/>
</dbReference>
<dbReference type="Pfam" id="PF02702">
    <property type="entry name" value="KdpD"/>
    <property type="match status" value="1"/>
</dbReference>
<dbReference type="Pfam" id="PF00582">
    <property type="entry name" value="Usp"/>
    <property type="match status" value="1"/>
</dbReference>
<evidence type="ECO:0000256" key="2">
    <source>
        <dbReference type="ARBA" id="ARBA00004141"/>
    </source>
</evidence>
<feature type="transmembrane region" description="Helical" evidence="14">
    <location>
        <begin position="380"/>
        <end position="398"/>
    </location>
</feature>
<reference evidence="16" key="1">
    <citation type="submission" date="2023-01" db="EMBL/GenBank/DDBJ databases">
        <title>The diversity of Class Acidimicrobiia in South China Sea sediment environments and the proposal of Iamia marina sp. nov., a novel species of the genus Iamia.</title>
        <authorList>
            <person name="He Y."/>
            <person name="Tian X."/>
        </authorList>
    </citation>
    <scope>NUCLEOTIDE SEQUENCE</scope>
    <source>
        <strain evidence="16">DSM 19957</strain>
    </source>
</reference>
<dbReference type="GO" id="GO:0000155">
    <property type="term" value="F:phosphorelay sensor kinase activity"/>
    <property type="evidence" value="ECO:0007669"/>
    <property type="project" value="InterPro"/>
</dbReference>
<dbReference type="EC" id="2.7.13.3" evidence="4"/>
<dbReference type="SMART" id="SM00387">
    <property type="entry name" value="HATPase_c"/>
    <property type="match status" value="1"/>
</dbReference>
<dbReference type="Pfam" id="PF13493">
    <property type="entry name" value="DUF4118"/>
    <property type="match status" value="1"/>
</dbReference>
<evidence type="ECO:0000256" key="9">
    <source>
        <dbReference type="ARBA" id="ARBA00022777"/>
    </source>
</evidence>
<dbReference type="InterPro" id="IPR003594">
    <property type="entry name" value="HATPase_dom"/>
</dbReference>
<dbReference type="Gene3D" id="3.40.50.620">
    <property type="entry name" value="HUPs"/>
    <property type="match status" value="1"/>
</dbReference>
<feature type="domain" description="Histidine kinase" evidence="15">
    <location>
        <begin position="614"/>
        <end position="828"/>
    </location>
</feature>
<dbReference type="InterPro" id="IPR036890">
    <property type="entry name" value="HATPase_C_sf"/>
</dbReference>
<keyword evidence="5" id="KW-0597">Phosphoprotein</keyword>
<evidence type="ECO:0000259" key="15">
    <source>
        <dbReference type="PROSITE" id="PS50109"/>
    </source>
</evidence>
<name>A0AAF0BRR3_9ACTN</name>
<accession>A0AAF0BRR3</accession>
<comment type="subcellular location">
    <subcellularLocation>
        <location evidence="3">Cell membrane</location>
    </subcellularLocation>
    <subcellularLocation>
        <location evidence="2">Membrane</location>
        <topology evidence="2">Multi-pass membrane protein</topology>
    </subcellularLocation>
</comment>
<dbReference type="InterPro" id="IPR004358">
    <property type="entry name" value="Sig_transdc_His_kin-like_C"/>
</dbReference>
<dbReference type="InterPro" id="IPR052023">
    <property type="entry name" value="Histidine_kinase_KdpD"/>
</dbReference>
<dbReference type="CDD" id="cd01987">
    <property type="entry name" value="USP_KdpD-like"/>
    <property type="match status" value="1"/>
</dbReference>
<keyword evidence="12" id="KW-0902">Two-component regulatory system</keyword>
<keyword evidence="17" id="KW-1185">Reference proteome</keyword>
<dbReference type="PROSITE" id="PS50109">
    <property type="entry name" value="HIS_KIN"/>
    <property type="match status" value="1"/>
</dbReference>
<evidence type="ECO:0000256" key="11">
    <source>
        <dbReference type="ARBA" id="ARBA00022989"/>
    </source>
</evidence>
<dbReference type="Gene3D" id="1.20.120.620">
    <property type="entry name" value="Backbone structure of the membrane domain of e. Coli histidine kinase receptor kdpd"/>
    <property type="match status" value="1"/>
</dbReference>
<dbReference type="Gene3D" id="1.10.287.130">
    <property type="match status" value="1"/>
</dbReference>
<dbReference type="Pfam" id="PF00512">
    <property type="entry name" value="HisKA"/>
    <property type="match status" value="1"/>
</dbReference>
<dbReference type="InterPro" id="IPR006016">
    <property type="entry name" value="UspA"/>
</dbReference>